<sequence length="86" mass="9749">IARGITPKPTQRRVRYISNPRRGRAGTCLITDAKSMTHKITSATNCRHNDTDHFVLQIKKSYASFAAKITPEDDELSPNHIKHQVH</sequence>
<evidence type="ECO:0000313" key="1">
    <source>
        <dbReference type="EMBL" id="GFY48474.1"/>
    </source>
</evidence>
<feature type="non-terminal residue" evidence="1">
    <location>
        <position position="1"/>
    </location>
</feature>
<protein>
    <submittedName>
        <fullName evidence="1">Uncharacterized protein</fullName>
    </submittedName>
</protein>
<accession>A0A8X6X837</accession>
<dbReference type="Proteomes" id="UP000886998">
    <property type="component" value="Unassembled WGS sequence"/>
</dbReference>
<gene>
    <name evidence="1" type="ORF">TNIN_53041</name>
</gene>
<organism evidence="1 2">
    <name type="scientific">Trichonephila inaurata madagascariensis</name>
    <dbReference type="NCBI Taxonomy" id="2747483"/>
    <lineage>
        <taxon>Eukaryota</taxon>
        <taxon>Metazoa</taxon>
        <taxon>Ecdysozoa</taxon>
        <taxon>Arthropoda</taxon>
        <taxon>Chelicerata</taxon>
        <taxon>Arachnida</taxon>
        <taxon>Araneae</taxon>
        <taxon>Araneomorphae</taxon>
        <taxon>Entelegynae</taxon>
        <taxon>Araneoidea</taxon>
        <taxon>Nephilidae</taxon>
        <taxon>Trichonephila</taxon>
        <taxon>Trichonephila inaurata</taxon>
    </lineage>
</organism>
<comment type="caution">
    <text evidence="1">The sequence shown here is derived from an EMBL/GenBank/DDBJ whole genome shotgun (WGS) entry which is preliminary data.</text>
</comment>
<dbReference type="AlphaFoldDB" id="A0A8X6X837"/>
<name>A0A8X6X837_9ARAC</name>
<dbReference type="EMBL" id="BMAV01006482">
    <property type="protein sequence ID" value="GFY48474.1"/>
    <property type="molecule type" value="Genomic_DNA"/>
</dbReference>
<keyword evidence="2" id="KW-1185">Reference proteome</keyword>
<proteinExistence type="predicted"/>
<reference evidence="1" key="1">
    <citation type="submission" date="2020-08" db="EMBL/GenBank/DDBJ databases">
        <title>Multicomponent nature underlies the extraordinary mechanical properties of spider dragline silk.</title>
        <authorList>
            <person name="Kono N."/>
            <person name="Nakamura H."/>
            <person name="Mori M."/>
            <person name="Yoshida Y."/>
            <person name="Ohtoshi R."/>
            <person name="Malay A.D."/>
            <person name="Moran D.A.P."/>
            <person name="Tomita M."/>
            <person name="Numata K."/>
            <person name="Arakawa K."/>
        </authorList>
    </citation>
    <scope>NUCLEOTIDE SEQUENCE</scope>
</reference>
<evidence type="ECO:0000313" key="2">
    <source>
        <dbReference type="Proteomes" id="UP000886998"/>
    </source>
</evidence>